<dbReference type="RefSeq" id="WP_157771213.1">
    <property type="nucleotide sequence ID" value="NZ_CP068595.1"/>
</dbReference>
<dbReference type="EMBL" id="CP068595">
    <property type="protein sequence ID" value="QQZ61228.1"/>
    <property type="molecule type" value="Genomic_DNA"/>
</dbReference>
<dbReference type="AlphaFoldDB" id="A0A974SCA3"/>
<accession>A0A974SCA3</accession>
<dbReference type="KEGG" id="pson:JI735_33495"/>
<evidence type="ECO:0000313" key="2">
    <source>
        <dbReference type="EMBL" id="QQZ61228.1"/>
    </source>
</evidence>
<sequence length="113" mass="12999">MTITHKITKEWGTEYENSESPNIVASLFGHYKKHKESYLMLYRSGLSYLVLDNIKAVCGPKPDQEDLPAYFSAWFAGALFGWIDEWITLGMKQEPEEMAGLLEEMDRRSKAMS</sequence>
<keyword evidence="3" id="KW-1185">Reference proteome</keyword>
<gene>
    <name evidence="2" type="ORF">JI735_33495</name>
</gene>
<evidence type="ECO:0000313" key="3">
    <source>
        <dbReference type="Proteomes" id="UP000595841"/>
    </source>
</evidence>
<reference evidence="2 3" key="1">
    <citation type="submission" date="2021-01" db="EMBL/GenBank/DDBJ databases">
        <title>Whole genome sequence of Paenibacillus sonchi LMG 24727 for comparative genomics.</title>
        <authorList>
            <person name="Lee G."/>
            <person name="Kim M.-J."/>
            <person name="Lim K."/>
            <person name="Shin J.-H."/>
        </authorList>
    </citation>
    <scope>NUCLEOTIDE SEQUENCE [LARGE SCALE GENOMIC DNA]</scope>
    <source>
        <strain evidence="2 3">LMG 24727</strain>
    </source>
</reference>
<proteinExistence type="predicted"/>
<dbReference type="InterPro" id="IPR039532">
    <property type="entry name" value="TetR_C_Firmicutes"/>
</dbReference>
<name>A0A974SCA3_9BACL</name>
<dbReference type="Gene3D" id="1.10.357.10">
    <property type="entry name" value="Tetracycline Repressor, domain 2"/>
    <property type="match status" value="1"/>
</dbReference>
<dbReference type="Pfam" id="PF14278">
    <property type="entry name" value="TetR_C_8"/>
    <property type="match status" value="1"/>
</dbReference>
<feature type="domain" description="Transcriptional regulator TetR C-terminal Firmicutes type" evidence="1">
    <location>
        <begin position="47"/>
        <end position="105"/>
    </location>
</feature>
<dbReference type="Proteomes" id="UP000595841">
    <property type="component" value="Chromosome"/>
</dbReference>
<evidence type="ECO:0000259" key="1">
    <source>
        <dbReference type="Pfam" id="PF14278"/>
    </source>
</evidence>
<protein>
    <submittedName>
        <fullName evidence="2">TetR family transcriptional regulator C-terminal domain-containing protein</fullName>
    </submittedName>
</protein>
<organism evidence="2 3">
    <name type="scientific">Paenibacillus sonchi</name>
    <dbReference type="NCBI Taxonomy" id="373687"/>
    <lineage>
        <taxon>Bacteria</taxon>
        <taxon>Bacillati</taxon>
        <taxon>Bacillota</taxon>
        <taxon>Bacilli</taxon>
        <taxon>Bacillales</taxon>
        <taxon>Paenibacillaceae</taxon>
        <taxon>Paenibacillus</taxon>
        <taxon>Paenibacillus sonchi group</taxon>
    </lineage>
</organism>